<dbReference type="EMBL" id="LT670817">
    <property type="protein sequence ID" value="SHH62865.1"/>
    <property type="molecule type" value="Genomic_DNA"/>
</dbReference>
<sequence>MAAFGGLKLGLSFILLLTGKSALNHGEPAAEIFHDPRKFKPVGEANKNYDRGNDKRSKNRRWSRPADANVNKGDDCENVYEALFVEVCPALKKLIFKNGSLVVYFAYASSGISR</sequence>
<feature type="compositionally biased region" description="Basic and acidic residues" evidence="1">
    <location>
        <begin position="47"/>
        <end position="56"/>
    </location>
</feature>
<proteinExistence type="predicted"/>
<organism evidence="2 3">
    <name type="scientific">Bradyrhizobium erythrophlei</name>
    <dbReference type="NCBI Taxonomy" id="1437360"/>
    <lineage>
        <taxon>Bacteria</taxon>
        <taxon>Pseudomonadati</taxon>
        <taxon>Pseudomonadota</taxon>
        <taxon>Alphaproteobacteria</taxon>
        <taxon>Hyphomicrobiales</taxon>
        <taxon>Nitrobacteraceae</taxon>
        <taxon>Bradyrhizobium</taxon>
    </lineage>
</organism>
<evidence type="ECO:0000256" key="1">
    <source>
        <dbReference type="SAM" id="MobiDB-lite"/>
    </source>
</evidence>
<dbReference type="Proteomes" id="UP000189796">
    <property type="component" value="Chromosome I"/>
</dbReference>
<gene>
    <name evidence="2" type="ORF">SAMN05443248_5462</name>
</gene>
<dbReference type="RefSeq" id="WP_079604076.1">
    <property type="nucleotide sequence ID" value="NZ_LT670817.1"/>
</dbReference>
<reference evidence="2 3" key="1">
    <citation type="submission" date="2016-11" db="EMBL/GenBank/DDBJ databases">
        <authorList>
            <person name="Jaros S."/>
            <person name="Januszkiewicz K."/>
            <person name="Wedrychowicz H."/>
        </authorList>
    </citation>
    <scope>NUCLEOTIDE SEQUENCE [LARGE SCALE GENOMIC DNA]</scope>
    <source>
        <strain evidence="2 3">GAS138</strain>
    </source>
</reference>
<protein>
    <submittedName>
        <fullName evidence="2">Uncharacterized protein</fullName>
    </submittedName>
</protein>
<feature type="region of interest" description="Disordered" evidence="1">
    <location>
        <begin position="35"/>
        <end position="68"/>
    </location>
</feature>
<evidence type="ECO:0000313" key="2">
    <source>
        <dbReference type="EMBL" id="SHH62865.1"/>
    </source>
</evidence>
<accession>A0A1M5UIM9</accession>
<evidence type="ECO:0000313" key="3">
    <source>
        <dbReference type="Proteomes" id="UP000189796"/>
    </source>
</evidence>
<name>A0A1M5UIM9_9BRAD</name>
<dbReference type="AlphaFoldDB" id="A0A1M5UIM9"/>